<protein>
    <submittedName>
        <fullName evidence="1">Uncharacterized protein</fullName>
    </submittedName>
</protein>
<organism evidence="1 2">
    <name type="scientific">Podarcis lilfordi</name>
    <name type="common">Lilford's wall lizard</name>
    <dbReference type="NCBI Taxonomy" id="74358"/>
    <lineage>
        <taxon>Eukaryota</taxon>
        <taxon>Metazoa</taxon>
        <taxon>Chordata</taxon>
        <taxon>Craniata</taxon>
        <taxon>Vertebrata</taxon>
        <taxon>Euteleostomi</taxon>
        <taxon>Lepidosauria</taxon>
        <taxon>Squamata</taxon>
        <taxon>Bifurcata</taxon>
        <taxon>Unidentata</taxon>
        <taxon>Episquamata</taxon>
        <taxon>Laterata</taxon>
        <taxon>Lacertibaenia</taxon>
        <taxon>Lacertidae</taxon>
        <taxon>Podarcis</taxon>
    </lineage>
</organism>
<proteinExistence type="predicted"/>
<dbReference type="Proteomes" id="UP001178461">
    <property type="component" value="Chromosome 9"/>
</dbReference>
<dbReference type="EMBL" id="OX395134">
    <property type="protein sequence ID" value="CAI5783907.1"/>
    <property type="molecule type" value="Genomic_DNA"/>
</dbReference>
<reference evidence="1" key="1">
    <citation type="submission" date="2022-12" db="EMBL/GenBank/DDBJ databases">
        <authorList>
            <person name="Alioto T."/>
            <person name="Alioto T."/>
            <person name="Gomez Garrido J."/>
        </authorList>
    </citation>
    <scope>NUCLEOTIDE SEQUENCE</scope>
</reference>
<evidence type="ECO:0000313" key="2">
    <source>
        <dbReference type="Proteomes" id="UP001178461"/>
    </source>
</evidence>
<name>A0AA35PGK5_9SAUR</name>
<gene>
    <name evidence="1" type="ORF">PODLI_1B042867</name>
</gene>
<evidence type="ECO:0000313" key="1">
    <source>
        <dbReference type="EMBL" id="CAI5783907.1"/>
    </source>
</evidence>
<sequence>MHKRLPSGSSSAASKKCDFVDHVSMMFLRHEVAHGTLIPSLQSETCLLRSNPSRNSRTSSKYMDIPVGCSYNLFYVLIWFFEPTAYKPIALGSNLQDIFSCIKPQRIGILKDDLRKVGSFIQNDNLWTSLLVRPVPLAEKNRHCGQP</sequence>
<accession>A0AA35PGK5</accession>
<dbReference type="AlphaFoldDB" id="A0AA35PGK5"/>
<keyword evidence="2" id="KW-1185">Reference proteome</keyword>